<feature type="region of interest" description="Disordered" evidence="2">
    <location>
        <begin position="355"/>
        <end position="374"/>
    </location>
</feature>
<organism evidence="3">
    <name type="scientific">Caldilineaceae bacterium SB0664_bin_27</name>
    <dbReference type="NCBI Taxonomy" id="2605260"/>
    <lineage>
        <taxon>Bacteria</taxon>
        <taxon>Bacillati</taxon>
        <taxon>Chloroflexota</taxon>
        <taxon>Caldilineae</taxon>
        <taxon>Caldilineales</taxon>
        <taxon>Caldilineaceae</taxon>
    </lineage>
</organism>
<reference evidence="3" key="1">
    <citation type="submission" date="2019-09" db="EMBL/GenBank/DDBJ databases">
        <title>Characterisation of the sponge microbiome using genome-centric metagenomics.</title>
        <authorList>
            <person name="Engelberts J.P."/>
            <person name="Robbins S.J."/>
            <person name="De Goeij J.M."/>
            <person name="Aranda M."/>
            <person name="Bell S.C."/>
            <person name="Webster N.S."/>
        </authorList>
    </citation>
    <scope>NUCLEOTIDE SEQUENCE</scope>
    <source>
        <strain evidence="3">SB0664_bin_27</strain>
    </source>
</reference>
<accession>A0A6B0YPZ3</accession>
<dbReference type="InterPro" id="IPR003673">
    <property type="entry name" value="CoA-Trfase_fam_III"/>
</dbReference>
<dbReference type="EMBL" id="VXRG01000058">
    <property type="protein sequence ID" value="MXY93116.1"/>
    <property type="molecule type" value="Genomic_DNA"/>
</dbReference>
<dbReference type="Gene3D" id="3.40.50.10540">
    <property type="entry name" value="Crotonobetainyl-coa:carnitine coa-transferase, domain 1"/>
    <property type="match status" value="1"/>
</dbReference>
<proteinExistence type="predicted"/>
<dbReference type="InterPro" id="IPR050483">
    <property type="entry name" value="CoA-transferase_III_domain"/>
</dbReference>
<dbReference type="Gene3D" id="3.30.1540.10">
    <property type="entry name" value="formyl-coa transferase, domain 3"/>
    <property type="match status" value="1"/>
</dbReference>
<evidence type="ECO:0000256" key="2">
    <source>
        <dbReference type="SAM" id="MobiDB-lite"/>
    </source>
</evidence>
<dbReference type="PANTHER" id="PTHR48207:SF3">
    <property type="entry name" value="SUCCINATE--HYDROXYMETHYLGLUTARATE COA-TRANSFERASE"/>
    <property type="match status" value="1"/>
</dbReference>
<sequence length="401" mass="43237">MPHALAHITVLDLSRVLAGPYAAMTLGDYGAEVIKIEQPGRGDDSRHWGPPFTDGGQSAYFLCANRNKRGLTLNLKTEAGQKILRLLVAQADVVVENFKAGGMERMGLSYERLRTDNPGLIYCAITGYGQTGPDRALPGYDTVIQAQGGIMSITGPTSEGTDGEPFKVGVAIVDITAGLQAAVAIMAAVQHRDRTGEGQYIDIGLYDTQLSWLANVASGYLLSGDPPRRYGNAHGTVVPYQTFATADGHLMLAVGNDSQFASLAEVVGEPSWANDERFSTNPARVQFRELLIPALAVHFCQCTTDEWIERLRAAGVPCGPVNDIPTALETPQAEHRQMVQTLTDGNGDNIRLVGPVPKLDRTPAQISRPPPLLGEHTNELLREKLAMTEEEIDALRNDGVV</sequence>
<name>A0A6B0YPZ3_9CHLR</name>
<evidence type="ECO:0000256" key="1">
    <source>
        <dbReference type="ARBA" id="ARBA00022679"/>
    </source>
</evidence>
<evidence type="ECO:0000313" key="3">
    <source>
        <dbReference type="EMBL" id="MXY93116.1"/>
    </source>
</evidence>
<dbReference type="InterPro" id="IPR023606">
    <property type="entry name" value="CoA-Trfase_III_dom_1_sf"/>
</dbReference>
<dbReference type="PANTHER" id="PTHR48207">
    <property type="entry name" value="SUCCINATE--HYDROXYMETHYLGLUTARATE COA-TRANSFERASE"/>
    <property type="match status" value="1"/>
</dbReference>
<dbReference type="GO" id="GO:0008410">
    <property type="term" value="F:CoA-transferase activity"/>
    <property type="evidence" value="ECO:0007669"/>
    <property type="project" value="TreeGrafter"/>
</dbReference>
<dbReference type="SUPFAM" id="SSF89796">
    <property type="entry name" value="CoA-transferase family III (CaiB/BaiF)"/>
    <property type="match status" value="1"/>
</dbReference>
<dbReference type="Pfam" id="PF02515">
    <property type="entry name" value="CoA_transf_3"/>
    <property type="match status" value="1"/>
</dbReference>
<dbReference type="InterPro" id="IPR044855">
    <property type="entry name" value="CoA-Trfase_III_dom3_sf"/>
</dbReference>
<keyword evidence="1 3" id="KW-0808">Transferase</keyword>
<protein>
    <submittedName>
        <fullName evidence="3">CoA transferase</fullName>
    </submittedName>
</protein>
<gene>
    <name evidence="3" type="ORF">F4Y42_06645</name>
</gene>
<dbReference type="AlphaFoldDB" id="A0A6B0YPZ3"/>
<comment type="caution">
    <text evidence="3">The sequence shown here is derived from an EMBL/GenBank/DDBJ whole genome shotgun (WGS) entry which is preliminary data.</text>
</comment>